<sequence length="426" mass="46165">MAEISSHQKEAAMATTTPDSHNVAAQDMYKAGGGAGVEEKPSKPEVLGWYMYGLCSYFVHTVLIPIVFPLIISQTVSDPPSRRRRAGRGATRIYEELVHRAIKLAPVLGIVSILLDYSHYQQLIAGAATIIGAIFCLPAGFFKKSWIFPPYIAIIVAANTIVGAAHARHLGLMIRGFTGSVIPQQQFATEDPSPSRLSLYSTAAGCLGAAIMSSFTYHMFSHKDHFNRNVDTRMLQGALQGFFLSSFMSMCIFGAALLHAMGYSCFQTKNILFLWLTYFMVPIASLPLVHPLQLAMKLDAEKMQLLGFILSTLASGFGFYYKGAMWTKGNLFFFAAVQGSATGFLHAFGRVLWLDCSPAERFGASFCAGLVGMVILIFGNISSFKGAKAAGHVIKSGKNSPAPEFVADHSKTTVLSEVLAKGKAEV</sequence>
<feature type="transmembrane region" description="Helical" evidence="1">
    <location>
        <begin position="148"/>
        <end position="167"/>
    </location>
</feature>
<feature type="transmembrane region" description="Helical" evidence="1">
    <location>
        <begin position="241"/>
        <end position="260"/>
    </location>
</feature>
<feature type="transmembrane region" description="Helical" evidence="1">
    <location>
        <begin position="304"/>
        <end position="321"/>
    </location>
</feature>
<dbReference type="EMBL" id="PNBA02000737">
    <property type="protein sequence ID" value="KAG6383087.1"/>
    <property type="molecule type" value="Genomic_DNA"/>
</dbReference>
<name>A0A8X8YWS3_SALSN</name>
<evidence type="ECO:0000256" key="1">
    <source>
        <dbReference type="SAM" id="Phobius"/>
    </source>
</evidence>
<dbReference type="Proteomes" id="UP000298416">
    <property type="component" value="Unassembled WGS sequence"/>
</dbReference>
<dbReference type="AlphaFoldDB" id="A0A8X8YWS3"/>
<keyword evidence="1" id="KW-1133">Transmembrane helix</keyword>
<proteinExistence type="predicted"/>
<evidence type="ECO:0000313" key="3">
    <source>
        <dbReference type="Proteomes" id="UP000298416"/>
    </source>
</evidence>
<gene>
    <name evidence="2" type="ORF">SASPL_157172</name>
</gene>
<protein>
    <submittedName>
        <fullName evidence="2">Uncharacterized protein</fullName>
    </submittedName>
</protein>
<reference evidence="2" key="1">
    <citation type="submission" date="2018-01" db="EMBL/GenBank/DDBJ databases">
        <authorList>
            <person name="Mao J.F."/>
        </authorList>
    </citation>
    <scope>NUCLEOTIDE SEQUENCE</scope>
    <source>
        <strain evidence="2">Huo1</strain>
        <tissue evidence="2">Leaf</tissue>
    </source>
</reference>
<accession>A0A8X8YWS3</accession>
<feature type="transmembrane region" description="Helical" evidence="1">
    <location>
        <begin position="272"/>
        <end position="292"/>
    </location>
</feature>
<comment type="caution">
    <text evidence="2">The sequence shown here is derived from an EMBL/GenBank/DDBJ whole genome shotgun (WGS) entry which is preliminary data.</text>
</comment>
<evidence type="ECO:0000313" key="2">
    <source>
        <dbReference type="EMBL" id="KAG6383087.1"/>
    </source>
</evidence>
<organism evidence="2">
    <name type="scientific">Salvia splendens</name>
    <name type="common">Scarlet sage</name>
    <dbReference type="NCBI Taxonomy" id="180675"/>
    <lineage>
        <taxon>Eukaryota</taxon>
        <taxon>Viridiplantae</taxon>
        <taxon>Streptophyta</taxon>
        <taxon>Embryophyta</taxon>
        <taxon>Tracheophyta</taxon>
        <taxon>Spermatophyta</taxon>
        <taxon>Magnoliopsida</taxon>
        <taxon>eudicotyledons</taxon>
        <taxon>Gunneridae</taxon>
        <taxon>Pentapetalae</taxon>
        <taxon>asterids</taxon>
        <taxon>lamiids</taxon>
        <taxon>Lamiales</taxon>
        <taxon>Lamiaceae</taxon>
        <taxon>Nepetoideae</taxon>
        <taxon>Mentheae</taxon>
        <taxon>Salviinae</taxon>
        <taxon>Salvia</taxon>
        <taxon>Salvia subgen. Calosphace</taxon>
        <taxon>core Calosphace</taxon>
    </lineage>
</organism>
<dbReference type="PANTHER" id="PTHR37891:SF1">
    <property type="entry name" value="OS06G0113900 PROTEIN"/>
    <property type="match status" value="1"/>
</dbReference>
<keyword evidence="1" id="KW-0812">Transmembrane</keyword>
<reference evidence="2" key="2">
    <citation type="submission" date="2020-08" db="EMBL/GenBank/DDBJ databases">
        <title>Plant Genome Project.</title>
        <authorList>
            <person name="Zhang R.-G."/>
        </authorList>
    </citation>
    <scope>NUCLEOTIDE SEQUENCE</scope>
    <source>
        <strain evidence="2">Huo1</strain>
        <tissue evidence="2">Leaf</tissue>
    </source>
</reference>
<dbReference type="PANTHER" id="PTHR37891">
    <property type="entry name" value="OS06G0113900 PROTEIN"/>
    <property type="match status" value="1"/>
</dbReference>
<feature type="transmembrane region" description="Helical" evidence="1">
    <location>
        <begin position="123"/>
        <end position="141"/>
    </location>
</feature>
<feature type="transmembrane region" description="Helical" evidence="1">
    <location>
        <begin position="49"/>
        <end position="76"/>
    </location>
</feature>
<feature type="transmembrane region" description="Helical" evidence="1">
    <location>
        <begin position="362"/>
        <end position="381"/>
    </location>
</feature>
<keyword evidence="3" id="KW-1185">Reference proteome</keyword>
<feature type="transmembrane region" description="Helical" evidence="1">
    <location>
        <begin position="199"/>
        <end position="220"/>
    </location>
</feature>
<keyword evidence="1" id="KW-0472">Membrane</keyword>